<organism evidence="4 5">
    <name type="scientific">Ceratopteris richardii</name>
    <name type="common">Triangle waterfern</name>
    <dbReference type="NCBI Taxonomy" id="49495"/>
    <lineage>
        <taxon>Eukaryota</taxon>
        <taxon>Viridiplantae</taxon>
        <taxon>Streptophyta</taxon>
        <taxon>Embryophyta</taxon>
        <taxon>Tracheophyta</taxon>
        <taxon>Polypodiopsida</taxon>
        <taxon>Polypodiidae</taxon>
        <taxon>Polypodiales</taxon>
        <taxon>Pteridineae</taxon>
        <taxon>Pteridaceae</taxon>
        <taxon>Parkerioideae</taxon>
        <taxon>Ceratopteris</taxon>
    </lineage>
</organism>
<dbReference type="OMA" id="NQWIKDS"/>
<keyword evidence="2" id="KW-0560">Oxidoreductase</keyword>
<dbReference type="AlphaFoldDB" id="A0A8T2UPD2"/>
<protein>
    <submittedName>
        <fullName evidence="4">Uncharacterized protein</fullName>
    </submittedName>
</protein>
<evidence type="ECO:0000256" key="2">
    <source>
        <dbReference type="ARBA" id="ARBA00023002"/>
    </source>
</evidence>
<sequence>MNKGLRNVLHWLNLWHMGIMWVIAILLSYFKLLFYSYPESYVLSPHSAFTVNQESGPVACIITGASSGIGKAAAEAVALKGYHVILAGRSMASLYQVAEELQRHHKSIMVEVLVVDVSSTDSIIRFVETVAKLVDDKSLSLQLLINNAGILATTERITAEGYDSMIMTNYLGHYLLTRLLLPILQRSRVPARIVNVGSFTHRCVKGSDHLFSLLSKRELPKNEASLKNKAYQIAHIYEASKLFMVMFTYELHHRLCTETPSMRITALVADPGIVHTAIFRELPRWFSTCIFLLLRCTWLLQSSEVGCRAVVDAAFAPLGCSAKYFFGGQGRVLATSPLSCNKQLANDLWILSERLFSDTILGTTIGGKNSVL</sequence>
<comment type="caution">
    <text evidence="4">The sequence shown here is derived from an EMBL/GenBank/DDBJ whole genome shotgun (WGS) entry which is preliminary data.</text>
</comment>
<accession>A0A8T2UPD2</accession>
<gene>
    <name evidence="4" type="ORF">KP509_06G077500</name>
</gene>
<dbReference type="Gene3D" id="3.40.50.720">
    <property type="entry name" value="NAD(P)-binding Rossmann-like Domain"/>
    <property type="match status" value="1"/>
</dbReference>
<dbReference type="PANTHER" id="PTHR24320:SF227">
    <property type="entry name" value="RETINOL DEHYDROGENASE 11"/>
    <property type="match status" value="1"/>
</dbReference>
<evidence type="ECO:0000313" key="5">
    <source>
        <dbReference type="Proteomes" id="UP000825935"/>
    </source>
</evidence>
<keyword evidence="5" id="KW-1185">Reference proteome</keyword>
<comment type="similarity">
    <text evidence="1">Belongs to the short-chain dehydrogenases/reductases (SDR) family.</text>
</comment>
<dbReference type="SUPFAM" id="SSF51735">
    <property type="entry name" value="NAD(P)-binding Rossmann-fold domains"/>
    <property type="match status" value="1"/>
</dbReference>
<dbReference type="PRINTS" id="PR00081">
    <property type="entry name" value="GDHRDH"/>
</dbReference>
<dbReference type="GO" id="GO:0016491">
    <property type="term" value="F:oxidoreductase activity"/>
    <property type="evidence" value="ECO:0007669"/>
    <property type="project" value="UniProtKB-KW"/>
</dbReference>
<dbReference type="OrthoDB" id="542013at2759"/>
<evidence type="ECO:0000313" key="4">
    <source>
        <dbReference type="EMBL" id="KAH7435736.1"/>
    </source>
</evidence>
<dbReference type="EMBL" id="CM035411">
    <property type="protein sequence ID" value="KAH7435736.1"/>
    <property type="molecule type" value="Genomic_DNA"/>
</dbReference>
<keyword evidence="3" id="KW-1133">Transmembrane helix</keyword>
<keyword evidence="3" id="KW-0812">Transmembrane</keyword>
<keyword evidence="3" id="KW-0472">Membrane</keyword>
<dbReference type="Proteomes" id="UP000825935">
    <property type="component" value="Chromosome 6"/>
</dbReference>
<feature type="transmembrane region" description="Helical" evidence="3">
    <location>
        <begin position="12"/>
        <end position="37"/>
    </location>
</feature>
<dbReference type="Pfam" id="PF00106">
    <property type="entry name" value="adh_short"/>
    <property type="match status" value="1"/>
</dbReference>
<dbReference type="PANTHER" id="PTHR24320">
    <property type="entry name" value="RETINOL DEHYDROGENASE"/>
    <property type="match status" value="1"/>
</dbReference>
<proteinExistence type="inferred from homology"/>
<evidence type="ECO:0000256" key="1">
    <source>
        <dbReference type="ARBA" id="ARBA00006484"/>
    </source>
</evidence>
<evidence type="ECO:0000256" key="3">
    <source>
        <dbReference type="SAM" id="Phobius"/>
    </source>
</evidence>
<dbReference type="InterPro" id="IPR002347">
    <property type="entry name" value="SDR_fam"/>
</dbReference>
<name>A0A8T2UPD2_CERRI</name>
<reference evidence="4" key="1">
    <citation type="submission" date="2021-08" db="EMBL/GenBank/DDBJ databases">
        <title>WGS assembly of Ceratopteris richardii.</title>
        <authorList>
            <person name="Marchant D.B."/>
            <person name="Chen G."/>
            <person name="Jenkins J."/>
            <person name="Shu S."/>
            <person name="Leebens-Mack J."/>
            <person name="Grimwood J."/>
            <person name="Schmutz J."/>
            <person name="Soltis P."/>
            <person name="Soltis D."/>
            <person name="Chen Z.-H."/>
        </authorList>
    </citation>
    <scope>NUCLEOTIDE SEQUENCE</scope>
    <source>
        <strain evidence="4">Whitten #5841</strain>
        <tissue evidence="4">Leaf</tissue>
    </source>
</reference>
<dbReference type="InterPro" id="IPR036291">
    <property type="entry name" value="NAD(P)-bd_dom_sf"/>
</dbReference>